<evidence type="ECO:0000256" key="1">
    <source>
        <dbReference type="ARBA" id="ARBA00004498"/>
    </source>
</evidence>
<comment type="subcellular location">
    <subcellularLocation>
        <location evidence="1">Secreted</location>
        <location evidence="1">Extracellular space</location>
        <location evidence="1">Extracellular matrix</location>
    </subcellularLocation>
</comment>
<dbReference type="GO" id="GO:0002052">
    <property type="term" value="P:positive regulation of neuroblast proliferation"/>
    <property type="evidence" value="ECO:0007669"/>
    <property type="project" value="TreeGrafter"/>
</dbReference>
<dbReference type="GO" id="GO:0007417">
    <property type="term" value="P:central nervous system development"/>
    <property type="evidence" value="ECO:0007669"/>
    <property type="project" value="TreeGrafter"/>
</dbReference>
<dbReference type="PANTHER" id="PTHR22804:SF6">
    <property type="entry name" value="VERSICAN CORE PROTEIN"/>
    <property type="match status" value="1"/>
</dbReference>
<name>A0A3B4BC11_9GOBI</name>
<dbReference type="AlphaFoldDB" id="A0A3B4BC11"/>
<reference evidence="15" key="1">
    <citation type="submission" date="2025-08" db="UniProtKB">
        <authorList>
            <consortium name="Ensembl"/>
        </authorList>
    </citation>
    <scope>IDENTIFICATION</scope>
</reference>
<dbReference type="GO" id="GO:0005540">
    <property type="term" value="F:hyaluronic acid binding"/>
    <property type="evidence" value="ECO:0007669"/>
    <property type="project" value="InterPro"/>
</dbReference>
<dbReference type="InterPro" id="IPR003599">
    <property type="entry name" value="Ig_sub"/>
</dbReference>
<dbReference type="GO" id="GO:0005615">
    <property type="term" value="C:extracellular space"/>
    <property type="evidence" value="ECO:0007669"/>
    <property type="project" value="TreeGrafter"/>
</dbReference>
<dbReference type="InterPro" id="IPR050691">
    <property type="entry name" value="Hyaluronan_bind_Proteoglycan"/>
</dbReference>
<dbReference type="CDD" id="cd03517">
    <property type="entry name" value="Link_domain_CSPGs_modules_1_3"/>
    <property type="match status" value="1"/>
</dbReference>
<keyword evidence="6" id="KW-0677">Repeat</keyword>
<sequence>MDRFGQYWTLKQTSLGILMRDLRAPLAGHALLPCHFSISSDSLTTSTLKALESSEDQLRIKWTKLEDNGEKLVVVAQGGKMKVEKKYWDRVKLSSSPLLHRDSSLMIDKLRVSDAGLYRCELMLDMENIQGTVSLNVTGVVFHYRSKSDRYSLDFPSAVAACLSAGAAIATPEELSAAYEDGLDQCDAGWLADQTVRYPINMPRPGCAGDLMGKPGVRTYGVRESSEKYDVYCFIDQVIIIPMFSLPKGEVFYPPIKEKLTFEQATAECEKHGTVLASPGQLFAAWRAGLNRCDNGWLSDGSVRYPINIPKPQCGRGQVGVRTLYKFENQTGYPDPNDKHGAYCFKGKT</sequence>
<dbReference type="GO" id="GO:0072534">
    <property type="term" value="C:perineuronal net"/>
    <property type="evidence" value="ECO:0007669"/>
    <property type="project" value="TreeGrafter"/>
</dbReference>
<dbReference type="GO" id="GO:0010001">
    <property type="term" value="P:glial cell differentiation"/>
    <property type="evidence" value="ECO:0007669"/>
    <property type="project" value="TreeGrafter"/>
</dbReference>
<dbReference type="Proteomes" id="UP000261520">
    <property type="component" value="Unplaced"/>
</dbReference>
<feature type="domain" description="Link" evidence="14">
    <location>
        <begin position="140"/>
        <end position="235"/>
    </location>
</feature>
<keyword evidence="9 12" id="KW-1015">Disulfide bond</keyword>
<dbReference type="InterPro" id="IPR016186">
    <property type="entry name" value="C-type_lectin-like/link_sf"/>
</dbReference>
<evidence type="ECO:0008006" key="17">
    <source>
        <dbReference type="Google" id="ProtNLM"/>
    </source>
</evidence>
<keyword evidence="10" id="KW-0325">Glycoprotein</keyword>
<dbReference type="FunFam" id="3.10.100.10:FF:000002">
    <property type="entry name" value="Hyaluronan proteoglycan link protein 1"/>
    <property type="match status" value="1"/>
</dbReference>
<evidence type="ECO:0000256" key="10">
    <source>
        <dbReference type="ARBA" id="ARBA00023180"/>
    </source>
</evidence>
<dbReference type="InterPro" id="IPR013106">
    <property type="entry name" value="Ig_V-set"/>
</dbReference>
<dbReference type="SMART" id="SM00409">
    <property type="entry name" value="IG"/>
    <property type="match status" value="1"/>
</dbReference>
<evidence type="ECO:0000259" key="14">
    <source>
        <dbReference type="PROSITE" id="PS50963"/>
    </source>
</evidence>
<dbReference type="InterPro" id="IPR036179">
    <property type="entry name" value="Ig-like_dom_sf"/>
</dbReference>
<dbReference type="Ensembl" id="ENSPMGT00000028173.1">
    <property type="protein sequence ID" value="ENSPMGP00000026455.1"/>
    <property type="gene ID" value="ENSPMGG00000021337.1"/>
</dbReference>
<evidence type="ECO:0000313" key="16">
    <source>
        <dbReference type="Proteomes" id="UP000261520"/>
    </source>
</evidence>
<evidence type="ECO:0000259" key="13">
    <source>
        <dbReference type="PROSITE" id="PS50835"/>
    </source>
</evidence>
<dbReference type="PANTHER" id="PTHR22804">
    <property type="entry name" value="AGGRECAN/VERSICAN PROTEOGLYCAN"/>
    <property type="match status" value="1"/>
</dbReference>
<evidence type="ECO:0000256" key="5">
    <source>
        <dbReference type="ARBA" id="ARBA00022729"/>
    </source>
</evidence>
<keyword evidence="5" id="KW-0732">Signal</keyword>
<feature type="disulfide bond" evidence="12">
    <location>
        <begin position="186"/>
        <end position="207"/>
    </location>
</feature>
<feature type="domain" description="Ig-like" evidence="13">
    <location>
        <begin position="32"/>
        <end position="136"/>
    </location>
</feature>
<dbReference type="GO" id="GO:0001501">
    <property type="term" value="P:skeletal system development"/>
    <property type="evidence" value="ECO:0007669"/>
    <property type="project" value="TreeGrafter"/>
</dbReference>
<evidence type="ECO:0000256" key="4">
    <source>
        <dbReference type="ARBA" id="ARBA00022536"/>
    </source>
</evidence>
<evidence type="ECO:0000256" key="6">
    <source>
        <dbReference type="ARBA" id="ARBA00022737"/>
    </source>
</evidence>
<evidence type="ECO:0000256" key="9">
    <source>
        <dbReference type="ARBA" id="ARBA00023157"/>
    </source>
</evidence>
<dbReference type="InterPro" id="IPR013783">
    <property type="entry name" value="Ig-like_fold"/>
</dbReference>
<evidence type="ECO:0000256" key="11">
    <source>
        <dbReference type="ARBA" id="ARBA00023319"/>
    </source>
</evidence>
<comment type="caution">
    <text evidence="12">Lacks conserved residue(s) required for the propagation of feature annotation.</text>
</comment>
<keyword evidence="3" id="KW-0272">Extracellular matrix</keyword>
<dbReference type="Gene3D" id="3.10.100.10">
    <property type="entry name" value="Mannose-Binding Protein A, subunit A"/>
    <property type="match status" value="2"/>
</dbReference>
<dbReference type="FunFam" id="3.10.100.10:FF:000011">
    <property type="entry name" value="Aggrecan core protein"/>
    <property type="match status" value="1"/>
</dbReference>
<dbReference type="PRINTS" id="PR01265">
    <property type="entry name" value="LINKMODULE"/>
</dbReference>
<accession>A0A3B4BC11</accession>
<evidence type="ECO:0000256" key="2">
    <source>
        <dbReference type="ARBA" id="ARBA00022525"/>
    </source>
</evidence>
<proteinExistence type="predicted"/>
<dbReference type="SUPFAM" id="SSF56436">
    <property type="entry name" value="C-type lectin-like"/>
    <property type="match status" value="2"/>
</dbReference>
<dbReference type="InterPro" id="IPR000538">
    <property type="entry name" value="Link_dom"/>
</dbReference>
<protein>
    <recommendedName>
        <fullName evidence="17">Versican b</fullName>
    </recommendedName>
</protein>
<dbReference type="SUPFAM" id="SSF48726">
    <property type="entry name" value="Immunoglobulin"/>
    <property type="match status" value="1"/>
</dbReference>
<dbReference type="GO" id="GO:0045202">
    <property type="term" value="C:synapse"/>
    <property type="evidence" value="ECO:0007669"/>
    <property type="project" value="TreeGrafter"/>
</dbReference>
<dbReference type="GO" id="GO:0007155">
    <property type="term" value="P:cell adhesion"/>
    <property type="evidence" value="ECO:0007669"/>
    <property type="project" value="InterPro"/>
</dbReference>
<dbReference type="InterPro" id="IPR007110">
    <property type="entry name" value="Ig-like_dom"/>
</dbReference>
<dbReference type="PROSITE" id="PS50963">
    <property type="entry name" value="LINK_2"/>
    <property type="match status" value="2"/>
</dbReference>
<keyword evidence="2" id="KW-0964">Secreted</keyword>
<dbReference type="CDD" id="cd03520">
    <property type="entry name" value="Link_domain_CSPGs_modules_2_4"/>
    <property type="match status" value="1"/>
</dbReference>
<keyword evidence="11" id="KW-0393">Immunoglobulin domain</keyword>
<keyword evidence="4" id="KW-0245">EGF-like domain</keyword>
<dbReference type="InterPro" id="IPR016187">
    <property type="entry name" value="CTDL_fold"/>
</dbReference>
<dbReference type="PROSITE" id="PS01241">
    <property type="entry name" value="LINK_1"/>
    <property type="match status" value="1"/>
</dbReference>
<evidence type="ECO:0000256" key="8">
    <source>
        <dbReference type="ARBA" id="ARBA00022974"/>
    </source>
</evidence>
<evidence type="ECO:0000256" key="3">
    <source>
        <dbReference type="ARBA" id="ARBA00022530"/>
    </source>
</evidence>
<dbReference type="Pfam" id="PF00193">
    <property type="entry name" value="Xlink"/>
    <property type="match status" value="2"/>
</dbReference>
<dbReference type="SMART" id="SM00445">
    <property type="entry name" value="LINK"/>
    <property type="match status" value="2"/>
</dbReference>
<evidence type="ECO:0000256" key="12">
    <source>
        <dbReference type="PROSITE-ProRule" id="PRU00323"/>
    </source>
</evidence>
<keyword evidence="16" id="KW-1185">Reference proteome</keyword>
<keyword evidence="8" id="KW-0654">Proteoglycan</keyword>
<dbReference type="Pfam" id="PF07686">
    <property type="entry name" value="V-set"/>
    <property type="match status" value="1"/>
</dbReference>
<feature type="disulfide bond" evidence="12">
    <location>
        <begin position="293"/>
        <end position="314"/>
    </location>
</feature>
<reference evidence="15" key="2">
    <citation type="submission" date="2025-09" db="UniProtKB">
        <authorList>
            <consortium name="Ensembl"/>
        </authorList>
    </citation>
    <scope>IDENTIFICATION</scope>
</reference>
<keyword evidence="7" id="KW-0106">Calcium</keyword>
<feature type="domain" description="Link" evidence="14">
    <location>
        <begin position="247"/>
        <end position="346"/>
    </location>
</feature>
<dbReference type="PROSITE" id="PS50835">
    <property type="entry name" value="IG_LIKE"/>
    <property type="match status" value="1"/>
</dbReference>
<organism evidence="15 16">
    <name type="scientific">Periophthalmus magnuspinnatus</name>
    <dbReference type="NCBI Taxonomy" id="409849"/>
    <lineage>
        <taxon>Eukaryota</taxon>
        <taxon>Metazoa</taxon>
        <taxon>Chordata</taxon>
        <taxon>Craniata</taxon>
        <taxon>Vertebrata</taxon>
        <taxon>Euteleostomi</taxon>
        <taxon>Actinopterygii</taxon>
        <taxon>Neopterygii</taxon>
        <taxon>Teleostei</taxon>
        <taxon>Neoteleostei</taxon>
        <taxon>Acanthomorphata</taxon>
        <taxon>Gobiaria</taxon>
        <taxon>Gobiiformes</taxon>
        <taxon>Gobioidei</taxon>
        <taxon>Gobiidae</taxon>
        <taxon>Oxudercinae</taxon>
        <taxon>Periophthalmus</taxon>
    </lineage>
</organism>
<evidence type="ECO:0000256" key="7">
    <source>
        <dbReference type="ARBA" id="ARBA00022837"/>
    </source>
</evidence>
<evidence type="ECO:0000313" key="15">
    <source>
        <dbReference type="Ensembl" id="ENSPMGP00000026455.1"/>
    </source>
</evidence>
<dbReference type="Gene3D" id="2.60.40.10">
    <property type="entry name" value="Immunoglobulins"/>
    <property type="match status" value="1"/>
</dbReference>